<evidence type="ECO:0000256" key="3">
    <source>
        <dbReference type="ARBA" id="ARBA00022729"/>
    </source>
</evidence>
<dbReference type="RefSeq" id="WP_144306702.1">
    <property type="nucleotide sequence ID" value="NZ_CP039543.1"/>
</dbReference>
<feature type="signal peptide" evidence="5">
    <location>
        <begin position="1"/>
        <end position="26"/>
    </location>
</feature>
<dbReference type="AlphaFoldDB" id="A0A6P1ZCS0"/>
<dbReference type="PANTHER" id="PTHR35936">
    <property type="entry name" value="MEMBRANE-BOUND LYTIC MUREIN TRANSGLYCOSYLASE F"/>
    <property type="match status" value="1"/>
</dbReference>
<dbReference type="SUPFAM" id="SSF53850">
    <property type="entry name" value="Periplasmic binding protein-like II"/>
    <property type="match status" value="1"/>
</dbReference>
<dbReference type="EMBL" id="CP039543">
    <property type="protein sequence ID" value="QJT11074.1"/>
    <property type="molecule type" value="Genomic_DNA"/>
</dbReference>
<evidence type="ECO:0000256" key="4">
    <source>
        <dbReference type="RuleBase" id="RU003744"/>
    </source>
</evidence>
<keyword evidence="10" id="KW-1185">Reference proteome</keyword>
<evidence type="ECO:0000256" key="5">
    <source>
        <dbReference type="SAM" id="SignalP"/>
    </source>
</evidence>
<dbReference type="Proteomes" id="UP000434052">
    <property type="component" value="Unassembled WGS sequence"/>
</dbReference>
<name>A0A6P1ZCS0_9BACT</name>
<comment type="similarity">
    <text evidence="2 4">Belongs to the bacterial solute-binding protein 3 family.</text>
</comment>
<dbReference type="Proteomes" id="UP000503251">
    <property type="component" value="Chromosome"/>
</dbReference>
<evidence type="ECO:0000313" key="9">
    <source>
        <dbReference type="Proteomes" id="UP000434052"/>
    </source>
</evidence>
<feature type="chain" id="PRO_5030159345" evidence="5">
    <location>
        <begin position="27"/>
        <end position="277"/>
    </location>
</feature>
<gene>
    <name evidence="8" type="ORF">DQK91_17565</name>
    <name evidence="7" type="ORF">E8L03_20110</name>
</gene>
<dbReference type="SMART" id="SM00062">
    <property type="entry name" value="PBPb"/>
    <property type="match status" value="1"/>
</dbReference>
<proteinExistence type="inferred from homology"/>
<evidence type="ECO:0000256" key="2">
    <source>
        <dbReference type="ARBA" id="ARBA00010333"/>
    </source>
</evidence>
<feature type="domain" description="Solute-binding protein family 3/N-terminal" evidence="6">
    <location>
        <begin position="47"/>
        <end position="270"/>
    </location>
</feature>
<evidence type="ECO:0000259" key="6">
    <source>
        <dbReference type="SMART" id="SM00062"/>
    </source>
</evidence>
<dbReference type="CDD" id="cd13629">
    <property type="entry name" value="PBP2_Dsm1740"/>
    <property type="match status" value="1"/>
</dbReference>
<organism evidence="8 9">
    <name type="scientific">Oceanidesulfovibrio marinus</name>
    <dbReference type="NCBI Taxonomy" id="370038"/>
    <lineage>
        <taxon>Bacteria</taxon>
        <taxon>Pseudomonadati</taxon>
        <taxon>Thermodesulfobacteriota</taxon>
        <taxon>Desulfovibrionia</taxon>
        <taxon>Desulfovibrionales</taxon>
        <taxon>Desulfovibrionaceae</taxon>
        <taxon>Oceanidesulfovibrio</taxon>
    </lineage>
</organism>
<reference evidence="8 9" key="1">
    <citation type="submission" date="2018-06" db="EMBL/GenBank/DDBJ databases">
        <title>Complete genome of Desulfovibrio marinus P48SEP.</title>
        <authorList>
            <person name="Crispim J.S."/>
            <person name="Vidigal P.M.P."/>
            <person name="Silva L.C.F."/>
            <person name="Araujo L.C."/>
            <person name="Laguardia C.N."/>
            <person name="Dias R.S."/>
            <person name="Sousa M.P."/>
            <person name="Paula S.O."/>
            <person name="Silva C."/>
        </authorList>
    </citation>
    <scope>NUCLEOTIDE SEQUENCE [LARGE SCALE GENOMIC DNA]</scope>
    <source>
        <strain evidence="8 9">P48SEP</strain>
    </source>
</reference>
<dbReference type="PANTHER" id="PTHR35936:SF38">
    <property type="entry name" value="GLUTAMINE-BINDING PERIPLASMIC PROTEIN"/>
    <property type="match status" value="1"/>
</dbReference>
<sequence>MKAWRFIQVTALIGAIMIFVVNSAQAESVRNQLAQESTIEQVLQRGVLKVGMDTFVPWAMKNTKGQLIGFEIDVAKQLAQDLGVEVEFVPTKWSGIIPALLTGKFDVIIGGMSTTTERNLKVNFTVPYNYTGQAIVANKNLAPGLSTLEDFNRDDFTVAARTGSTAAEAARKFLPKAKLVLFDTEPAALQEILNDKAHVFVSSAPLPAFQAIEHPDTLYLPFKDTITKEPTSFAVRKGDVDTLNIFNNWIRRKELEGWLQERALYWFNTRDWADQVE</sequence>
<dbReference type="InterPro" id="IPR001638">
    <property type="entry name" value="Solute-binding_3/MltF_N"/>
</dbReference>
<evidence type="ECO:0000256" key="1">
    <source>
        <dbReference type="ARBA" id="ARBA00004196"/>
    </source>
</evidence>
<dbReference type="Pfam" id="PF00497">
    <property type="entry name" value="SBP_bac_3"/>
    <property type="match status" value="1"/>
</dbReference>
<dbReference type="EMBL" id="QMIF01000014">
    <property type="protein sequence ID" value="TVM31743.1"/>
    <property type="molecule type" value="Genomic_DNA"/>
</dbReference>
<evidence type="ECO:0000313" key="8">
    <source>
        <dbReference type="EMBL" id="TVM31743.1"/>
    </source>
</evidence>
<keyword evidence="3 5" id="KW-0732">Signal</keyword>
<evidence type="ECO:0000313" key="10">
    <source>
        <dbReference type="Proteomes" id="UP000503251"/>
    </source>
</evidence>
<reference evidence="7 10" key="2">
    <citation type="submission" date="2019-04" db="EMBL/GenBank/DDBJ databases">
        <title>Isolation and culture of sulfate reducing bacteria from the cold seep of the South China Sea.</title>
        <authorList>
            <person name="Sun C."/>
            <person name="Liu R."/>
        </authorList>
    </citation>
    <scope>NUCLEOTIDE SEQUENCE [LARGE SCALE GENOMIC DNA]</scope>
    <source>
        <strain evidence="7 10">CS1</strain>
    </source>
</reference>
<evidence type="ECO:0000313" key="7">
    <source>
        <dbReference type="EMBL" id="QJT11074.1"/>
    </source>
</evidence>
<accession>A0A6P1ZCS0</accession>
<dbReference type="InterPro" id="IPR018313">
    <property type="entry name" value="SBP_3_CS"/>
</dbReference>
<protein>
    <submittedName>
        <fullName evidence="8">Amino acid ABC transporter substrate-binding protein</fullName>
    </submittedName>
    <submittedName>
        <fullName evidence="7">Transporter substrate-binding domain-containing protein</fullName>
    </submittedName>
</protein>
<dbReference type="Gene3D" id="3.40.190.10">
    <property type="entry name" value="Periplasmic binding protein-like II"/>
    <property type="match status" value="2"/>
</dbReference>
<comment type="subcellular location">
    <subcellularLocation>
        <location evidence="1">Cell envelope</location>
    </subcellularLocation>
</comment>
<dbReference type="GO" id="GO:0030313">
    <property type="term" value="C:cell envelope"/>
    <property type="evidence" value="ECO:0007669"/>
    <property type="project" value="UniProtKB-SubCell"/>
</dbReference>
<dbReference type="OrthoDB" id="6192933at2"/>
<dbReference type="PROSITE" id="PS01039">
    <property type="entry name" value="SBP_BACTERIAL_3"/>
    <property type="match status" value="1"/>
</dbReference>